<reference evidence="10 11" key="1">
    <citation type="submission" date="2019-10" db="EMBL/GenBank/DDBJ databases">
        <authorList>
            <person name="Palmer J.M."/>
        </authorList>
    </citation>
    <scope>NUCLEOTIDE SEQUENCE [LARGE SCALE GENOMIC DNA]</scope>
    <source>
        <strain evidence="10 11">TWF694</strain>
    </source>
</reference>
<dbReference type="AlphaFoldDB" id="A0AAV9XQS9"/>
<sequence length="313" mass="35844">MDSDDEEFEELFGYDIDELEHTIDTGEGTEQEPNDLQTTGADATRLAKGKEKEDGGLGVTETITIRKRKAPTKLTEEMLLGPNGIPYIREHAPKKLKFRGKGHEISDLKRLLKFYQIWADNLYPKAKFQDAIELIDKLGSSRSMHNKREEWIQEEKMQQTDEDNKLVQKAREALKIDSKEYDAAGRLVLRIGNTSRIDIESRPDEVTEASTSRLERDTNENSLFFHDDDEDDELSDLDALLREAEKLRPAHITSAGDMPNEDEFDELDEMMREMEKHTGQQAVPPPNLRARGAMELGDDEFEEAMAAMREVEK</sequence>
<evidence type="ECO:0000256" key="7">
    <source>
        <dbReference type="RuleBase" id="RU366049"/>
    </source>
</evidence>
<protein>
    <recommendedName>
        <fullName evidence="7">Chromosome segregation in meiosis protein</fullName>
    </recommendedName>
</protein>
<dbReference type="GO" id="GO:0006974">
    <property type="term" value="P:DNA damage response"/>
    <property type="evidence" value="ECO:0007669"/>
    <property type="project" value="UniProtKB-KW"/>
</dbReference>
<keyword evidence="4" id="KW-0236">DNA replication inhibitor</keyword>
<feature type="region of interest" description="Disordered" evidence="8">
    <location>
        <begin position="1"/>
        <end position="42"/>
    </location>
</feature>
<dbReference type="GO" id="GO:0031297">
    <property type="term" value="P:replication fork processing"/>
    <property type="evidence" value="ECO:0007669"/>
    <property type="project" value="UniProtKB-UniRule"/>
</dbReference>
<evidence type="ECO:0000313" key="11">
    <source>
        <dbReference type="Proteomes" id="UP001365542"/>
    </source>
</evidence>
<proteinExistence type="inferred from homology"/>
<evidence type="ECO:0000256" key="8">
    <source>
        <dbReference type="SAM" id="MobiDB-lite"/>
    </source>
</evidence>
<dbReference type="GO" id="GO:0003677">
    <property type="term" value="F:DNA binding"/>
    <property type="evidence" value="ECO:0007669"/>
    <property type="project" value="TreeGrafter"/>
</dbReference>
<evidence type="ECO:0000256" key="2">
    <source>
        <dbReference type="ARBA" id="ARBA00006075"/>
    </source>
</evidence>
<dbReference type="Proteomes" id="UP001365542">
    <property type="component" value="Unassembled WGS sequence"/>
</dbReference>
<organism evidence="10 11">
    <name type="scientific">Orbilia ellipsospora</name>
    <dbReference type="NCBI Taxonomy" id="2528407"/>
    <lineage>
        <taxon>Eukaryota</taxon>
        <taxon>Fungi</taxon>
        <taxon>Dikarya</taxon>
        <taxon>Ascomycota</taxon>
        <taxon>Pezizomycotina</taxon>
        <taxon>Orbiliomycetes</taxon>
        <taxon>Orbiliales</taxon>
        <taxon>Orbiliaceae</taxon>
        <taxon>Orbilia</taxon>
    </lineage>
</organism>
<evidence type="ECO:0000256" key="6">
    <source>
        <dbReference type="ARBA" id="ARBA00023306"/>
    </source>
</evidence>
<evidence type="ECO:0000256" key="5">
    <source>
        <dbReference type="ARBA" id="ARBA00023242"/>
    </source>
</evidence>
<comment type="similarity">
    <text evidence="2 7">Belongs to the CSM3 family.</text>
</comment>
<evidence type="ECO:0000259" key="9">
    <source>
        <dbReference type="Pfam" id="PF07962"/>
    </source>
</evidence>
<dbReference type="GO" id="GO:0000076">
    <property type="term" value="P:DNA replication checkpoint signaling"/>
    <property type="evidence" value="ECO:0007669"/>
    <property type="project" value="UniProtKB-UniRule"/>
</dbReference>
<feature type="region of interest" description="Disordered" evidence="8">
    <location>
        <begin position="200"/>
        <end position="230"/>
    </location>
</feature>
<accession>A0AAV9XQS9</accession>
<keyword evidence="5 7" id="KW-0539">Nucleus</keyword>
<evidence type="ECO:0000313" key="10">
    <source>
        <dbReference type="EMBL" id="KAK6543277.1"/>
    </source>
</evidence>
<gene>
    <name evidence="10" type="primary">CSM3</name>
    <name evidence="10" type="ORF">TWF694_000035</name>
</gene>
<evidence type="ECO:0000256" key="4">
    <source>
        <dbReference type="ARBA" id="ARBA00022880"/>
    </source>
</evidence>
<keyword evidence="11" id="KW-1185">Reference proteome</keyword>
<evidence type="ECO:0000256" key="3">
    <source>
        <dbReference type="ARBA" id="ARBA00022763"/>
    </source>
</evidence>
<dbReference type="PANTHER" id="PTHR13220:SF11">
    <property type="entry name" value="TIMELESS-INTERACTING PROTEIN"/>
    <property type="match status" value="1"/>
</dbReference>
<dbReference type="Pfam" id="PF07962">
    <property type="entry name" value="Swi3"/>
    <property type="match status" value="1"/>
</dbReference>
<dbReference type="EMBL" id="JAVHJO010000001">
    <property type="protein sequence ID" value="KAK6543277.1"/>
    <property type="molecule type" value="Genomic_DNA"/>
</dbReference>
<keyword evidence="3 7" id="KW-0227">DNA damage</keyword>
<comment type="function">
    <text evidence="7">Plays an important role in the control of DNA replication and the maintenance of replication fork stability.</text>
</comment>
<comment type="subcellular location">
    <subcellularLocation>
        <location evidence="1 7">Nucleus</location>
    </subcellularLocation>
</comment>
<comment type="caution">
    <text evidence="10">The sequence shown here is derived from an EMBL/GenBank/DDBJ whole genome shotgun (WGS) entry which is preliminary data.</text>
</comment>
<evidence type="ECO:0000256" key="1">
    <source>
        <dbReference type="ARBA" id="ARBA00004123"/>
    </source>
</evidence>
<keyword evidence="6 7" id="KW-0131">Cell cycle</keyword>
<dbReference type="PANTHER" id="PTHR13220">
    <property type="entry name" value="TIMELESS INTERACTING-RELATED"/>
    <property type="match status" value="1"/>
</dbReference>
<dbReference type="GO" id="GO:0031298">
    <property type="term" value="C:replication fork protection complex"/>
    <property type="evidence" value="ECO:0007669"/>
    <property type="project" value="TreeGrafter"/>
</dbReference>
<dbReference type="GO" id="GO:0043111">
    <property type="term" value="P:replication fork arrest"/>
    <property type="evidence" value="ECO:0007669"/>
    <property type="project" value="TreeGrafter"/>
</dbReference>
<name>A0AAV9XQS9_9PEZI</name>
<feature type="compositionally biased region" description="Acidic residues" evidence="8">
    <location>
        <begin position="1"/>
        <end position="18"/>
    </location>
</feature>
<dbReference type="InterPro" id="IPR040038">
    <property type="entry name" value="TIPIN/Csm3/Swi3"/>
</dbReference>
<feature type="domain" description="Chromosome segregation in meiosis protein 3" evidence="9">
    <location>
        <begin position="73"/>
        <end position="156"/>
    </location>
</feature>
<dbReference type="InterPro" id="IPR012923">
    <property type="entry name" value="Csm3"/>
</dbReference>